<keyword evidence="6 8" id="KW-1133">Transmembrane helix</keyword>
<comment type="subcellular location">
    <subcellularLocation>
        <location evidence="1">Membrane</location>
        <topology evidence="1">Multi-pass membrane protein</topology>
    </subcellularLocation>
</comment>
<name>A0ABU6IHK0_9ACTN</name>
<evidence type="ECO:0000256" key="8">
    <source>
        <dbReference type="SAM" id="Phobius"/>
    </source>
</evidence>
<dbReference type="Proteomes" id="UP001349994">
    <property type="component" value="Unassembled WGS sequence"/>
</dbReference>
<keyword evidence="4" id="KW-0808">Transferase</keyword>
<feature type="transmembrane region" description="Helical" evidence="8">
    <location>
        <begin position="288"/>
        <end position="308"/>
    </location>
</feature>
<dbReference type="Gene3D" id="1.20.120.1780">
    <property type="entry name" value="UbiA prenyltransferase"/>
    <property type="match status" value="1"/>
</dbReference>
<keyword evidence="3" id="KW-0474">Menaquinone biosynthesis</keyword>
<dbReference type="PIRSF" id="PIRSF005355">
    <property type="entry name" value="UBIAD1"/>
    <property type="match status" value="1"/>
</dbReference>
<feature type="transmembrane region" description="Helical" evidence="8">
    <location>
        <begin position="259"/>
        <end position="276"/>
    </location>
</feature>
<keyword evidence="7 8" id="KW-0472">Membrane</keyword>
<accession>A0ABU6IHK0</accession>
<comment type="caution">
    <text evidence="9">The sequence shown here is derived from an EMBL/GenBank/DDBJ whole genome shotgun (WGS) entry which is preliminary data.</text>
</comment>
<dbReference type="RefSeq" id="WP_338209961.1">
    <property type="nucleotide sequence ID" value="NZ_JAYMFF010000009.1"/>
</dbReference>
<comment type="pathway">
    <text evidence="2">Quinol/quinone metabolism; menaquinone biosynthesis.</text>
</comment>
<dbReference type="InterPro" id="IPR000537">
    <property type="entry name" value="UbiA_prenyltransferase"/>
</dbReference>
<dbReference type="InterPro" id="IPR026046">
    <property type="entry name" value="UBIAD1"/>
</dbReference>
<proteinExistence type="predicted"/>
<gene>
    <name evidence="9" type="ORF">VIN30_05545</name>
</gene>
<evidence type="ECO:0000256" key="4">
    <source>
        <dbReference type="ARBA" id="ARBA00022679"/>
    </source>
</evidence>
<evidence type="ECO:0000256" key="6">
    <source>
        <dbReference type="ARBA" id="ARBA00022989"/>
    </source>
</evidence>
<feature type="transmembrane region" description="Helical" evidence="8">
    <location>
        <begin position="186"/>
        <end position="204"/>
    </location>
</feature>
<keyword evidence="5 8" id="KW-0812">Transmembrane</keyword>
<dbReference type="EMBL" id="JAYMFF010000009">
    <property type="protein sequence ID" value="MEC4175905.1"/>
    <property type="molecule type" value="Genomic_DNA"/>
</dbReference>
<evidence type="ECO:0000256" key="3">
    <source>
        <dbReference type="ARBA" id="ARBA00022428"/>
    </source>
</evidence>
<dbReference type="CDD" id="cd13962">
    <property type="entry name" value="PT_UbiA_UBIAD1"/>
    <property type="match status" value="1"/>
</dbReference>
<feature type="transmembrane region" description="Helical" evidence="8">
    <location>
        <begin position="53"/>
        <end position="73"/>
    </location>
</feature>
<organism evidence="9 10">
    <name type="scientific">Adlercreutzia wanghongyangiae</name>
    <dbReference type="NCBI Taxonomy" id="3111451"/>
    <lineage>
        <taxon>Bacteria</taxon>
        <taxon>Bacillati</taxon>
        <taxon>Actinomycetota</taxon>
        <taxon>Coriobacteriia</taxon>
        <taxon>Eggerthellales</taxon>
        <taxon>Eggerthellaceae</taxon>
        <taxon>Adlercreutzia</taxon>
    </lineage>
</organism>
<feature type="transmembrane region" description="Helical" evidence="8">
    <location>
        <begin position="162"/>
        <end position="180"/>
    </location>
</feature>
<feature type="transmembrane region" description="Helical" evidence="8">
    <location>
        <begin position="20"/>
        <end position="47"/>
    </location>
</feature>
<dbReference type="Gene3D" id="1.10.357.140">
    <property type="entry name" value="UbiA prenyltransferase"/>
    <property type="match status" value="1"/>
</dbReference>
<evidence type="ECO:0000313" key="9">
    <source>
        <dbReference type="EMBL" id="MEC4175905.1"/>
    </source>
</evidence>
<evidence type="ECO:0000256" key="1">
    <source>
        <dbReference type="ARBA" id="ARBA00004141"/>
    </source>
</evidence>
<reference evidence="9 10" key="1">
    <citation type="submission" date="2024-01" db="EMBL/GenBank/DDBJ databases">
        <title>novel species in genus Adlercreutzia.</title>
        <authorList>
            <person name="Liu X."/>
        </authorList>
    </citation>
    <scope>NUCLEOTIDE SEQUENCE [LARGE SCALE GENOMIC DNA]</scope>
    <source>
        <strain evidence="9 10">R7</strain>
    </source>
</reference>
<dbReference type="PANTHER" id="PTHR13929">
    <property type="entry name" value="1,4-DIHYDROXY-2-NAPHTHOATE OCTAPRENYLTRANSFERASE"/>
    <property type="match status" value="1"/>
</dbReference>
<evidence type="ECO:0000256" key="7">
    <source>
        <dbReference type="ARBA" id="ARBA00023136"/>
    </source>
</evidence>
<evidence type="ECO:0000256" key="5">
    <source>
        <dbReference type="ARBA" id="ARBA00022692"/>
    </source>
</evidence>
<sequence length="309" mass="32743">MCTEQKITERGDFAPLSPRLAWQLAAIHTWPASIMPVLVAVACAANVTGRLSPLLTLVLLLICILMQASVNTFNDYFDYVKGADSADDNVEASDAVLVYNQVNPRSALALAIGFLIAAFCAGLYVIWCAGFTPLVIAAVGAVIVVAYSGGKTPLSYLPVGEAVSGIVMGGLIPLACYQVLTGRLDFIALVWAVPTIIGVGLIMMTNNTCDIEKDIEAGRRTLPVLLGRSRARAVYRGLMVTWVAAIVAVVTIWFPRGAIVLPFMLLAAYPLMAALWKNPLAPPTRIGAMGQIGSVNVALGAFYAAALFV</sequence>
<dbReference type="Pfam" id="PF01040">
    <property type="entry name" value="UbiA"/>
    <property type="match status" value="1"/>
</dbReference>
<evidence type="ECO:0000313" key="10">
    <source>
        <dbReference type="Proteomes" id="UP001349994"/>
    </source>
</evidence>
<evidence type="ECO:0000256" key="2">
    <source>
        <dbReference type="ARBA" id="ARBA00004863"/>
    </source>
</evidence>
<dbReference type="PANTHER" id="PTHR13929:SF0">
    <property type="entry name" value="UBIA PRENYLTRANSFERASE DOMAIN-CONTAINING PROTEIN 1"/>
    <property type="match status" value="1"/>
</dbReference>
<keyword evidence="10" id="KW-1185">Reference proteome</keyword>
<feature type="transmembrane region" description="Helical" evidence="8">
    <location>
        <begin position="107"/>
        <end position="127"/>
    </location>
</feature>
<dbReference type="InterPro" id="IPR044878">
    <property type="entry name" value="UbiA_sf"/>
</dbReference>
<feature type="transmembrane region" description="Helical" evidence="8">
    <location>
        <begin position="133"/>
        <end position="150"/>
    </location>
</feature>
<protein>
    <submittedName>
        <fullName evidence="9">Prenyltransferase</fullName>
    </submittedName>
</protein>
<feature type="transmembrane region" description="Helical" evidence="8">
    <location>
        <begin position="233"/>
        <end position="253"/>
    </location>
</feature>